<organism evidence="3 4">
    <name type="scientific">Paenibacillus ferrarius</name>
    <dbReference type="NCBI Taxonomy" id="1469647"/>
    <lineage>
        <taxon>Bacteria</taxon>
        <taxon>Bacillati</taxon>
        <taxon>Bacillota</taxon>
        <taxon>Bacilli</taxon>
        <taxon>Bacillales</taxon>
        <taxon>Paenibacillaceae</taxon>
        <taxon>Paenibacillus</taxon>
    </lineage>
</organism>
<evidence type="ECO:0000256" key="2">
    <source>
        <dbReference type="SAM" id="SignalP"/>
    </source>
</evidence>
<comment type="caution">
    <text evidence="3">The sequence shown here is derived from an EMBL/GenBank/DDBJ whole genome shotgun (WGS) entry which is preliminary data.</text>
</comment>
<keyword evidence="4" id="KW-1185">Reference proteome</keyword>
<feature type="signal peptide" evidence="2">
    <location>
        <begin position="1"/>
        <end position="21"/>
    </location>
</feature>
<feature type="compositionally biased region" description="Polar residues" evidence="1">
    <location>
        <begin position="25"/>
        <end position="57"/>
    </location>
</feature>
<sequence>MFKKISFLTLLILFCFLQSSCSTRISSEKNSGNSANLPSETLNGTTKPINPEPQQESPMPKNEVPIILENSAGGVKQAYLEIKKESYIDTKANVEIKFPQITNIKDTSKQQVINSLIREEAMQLLKQYKNGEVELSSLNIDYSIKLNREKMISIQYTGITNFKNAAHPYNLFFVTNINVNKGTVIKLFDIIHVDKKFMEFFQTGTFQSVSPIYQEGYLEKYSITELLETFKNANFYFTDEALGISLGVPYAMGDHAEFEIKYKNITSSMKSVNEIWNGISDSDSSGSSNDAKVPLVYTNKKLGFQITFPQAWAGKYITEELDTGTIVWYQPKSKNVEKAKLFQISIWGSEKEWNEWWDHGGKDQPVPFKKLAVVNGNVLVKENPTEAIYQGETDAQEDSKEYDKMLLDVRSIISTFKELN</sequence>
<dbReference type="OrthoDB" id="2666736at2"/>
<evidence type="ECO:0000313" key="4">
    <source>
        <dbReference type="Proteomes" id="UP000190626"/>
    </source>
</evidence>
<dbReference type="AlphaFoldDB" id="A0A1V4HH88"/>
<dbReference type="RefSeq" id="WP_079414678.1">
    <property type="nucleotide sequence ID" value="NZ_MBTG01000019.1"/>
</dbReference>
<name>A0A1V4HH88_9BACL</name>
<protein>
    <recommendedName>
        <fullName evidence="5">DUF3298 domain-containing protein</fullName>
    </recommendedName>
</protein>
<evidence type="ECO:0000313" key="3">
    <source>
        <dbReference type="EMBL" id="OPH54991.1"/>
    </source>
</evidence>
<gene>
    <name evidence="3" type="ORF">BC351_30180</name>
</gene>
<dbReference type="Gene3D" id="3.30.565.40">
    <property type="entry name" value="Fervidobacterium nodosum Rt17-B1 like"/>
    <property type="match status" value="1"/>
</dbReference>
<feature type="region of interest" description="Disordered" evidence="1">
    <location>
        <begin position="25"/>
        <end position="59"/>
    </location>
</feature>
<proteinExistence type="predicted"/>
<evidence type="ECO:0000256" key="1">
    <source>
        <dbReference type="SAM" id="MobiDB-lite"/>
    </source>
</evidence>
<keyword evidence="2" id="KW-0732">Signal</keyword>
<dbReference type="EMBL" id="MBTG01000019">
    <property type="protein sequence ID" value="OPH54991.1"/>
    <property type="molecule type" value="Genomic_DNA"/>
</dbReference>
<evidence type="ECO:0008006" key="5">
    <source>
        <dbReference type="Google" id="ProtNLM"/>
    </source>
</evidence>
<feature type="chain" id="PRO_5039171192" description="DUF3298 domain-containing protein" evidence="2">
    <location>
        <begin position="22"/>
        <end position="420"/>
    </location>
</feature>
<dbReference type="STRING" id="1469647.BC351_30180"/>
<accession>A0A1V4HH88</accession>
<dbReference type="Proteomes" id="UP000190626">
    <property type="component" value="Unassembled WGS sequence"/>
</dbReference>
<reference evidence="4" key="1">
    <citation type="submission" date="2016-07" db="EMBL/GenBank/DDBJ databases">
        <authorList>
            <person name="Florea S."/>
            <person name="Webb J.S."/>
            <person name="Jaromczyk J."/>
            <person name="Schardl C.L."/>
        </authorList>
    </citation>
    <scope>NUCLEOTIDE SEQUENCE [LARGE SCALE GENOMIC DNA]</scope>
    <source>
        <strain evidence="4">CY1</strain>
    </source>
</reference>